<proteinExistence type="predicted"/>
<evidence type="ECO:0000313" key="1">
    <source>
        <dbReference type="EMBL" id="ETW08668.1"/>
    </source>
</evidence>
<dbReference type="eggNOG" id="ENOG502QQNW">
    <property type="taxonomic scope" value="Eukaryota"/>
</dbReference>
<dbReference type="Gene3D" id="3.30.420.10">
    <property type="entry name" value="Ribonuclease H-like superfamily/Ribonuclease H"/>
    <property type="match status" value="1"/>
</dbReference>
<accession>A0A024USL2</accession>
<evidence type="ECO:0008006" key="2">
    <source>
        <dbReference type="Google" id="ProtNLM"/>
    </source>
</evidence>
<dbReference type="AlphaFoldDB" id="A0A024USL2"/>
<gene>
    <name evidence="1" type="ORF">H310_01199</name>
</gene>
<sequence length="416" mass="47274">MKGRVGRKKAVTAEQVKAKLLQVPLSQRTTLRSISERTGTSLGSLHRYLKMGLFRSHSNAIKPLLTDANKFARLKHAVQFVGSSLELNNMLQYVHLDEKWFYLTKVSRKYYLVPGEKEPKREFKSKRYITKVMFLCAVARPRYDCVTDKWWDGKIGVWPFVATVEAQRDSVNRRAGTLETKLVVVTKDVYCTVLLEKVLPAIVAKWPEVDKTIKLQHDNARAHVTPSDSELQAAFNKYRWLDWMMSLALQPPNSPDTNVLHLGYFAAIQSLQHHKSARTIDELVGHVECTFEEYPLVRLNHTFLTLQSCLVETLKLFGGNGYKVPYMSKHKEERKGMLPENVLCPSEVFDAAMVKLDGMTSTELRRVLATEFDDARCIDELAQALESVALGGEQLDNMITVLDEAGIDPISVEDDE</sequence>
<dbReference type="PANTHER" id="PTHR47169">
    <property type="entry name" value="OS01G0541250 PROTEIN"/>
    <property type="match status" value="1"/>
</dbReference>
<dbReference type="GeneID" id="20078249"/>
<dbReference type="GO" id="GO:0003676">
    <property type="term" value="F:nucleic acid binding"/>
    <property type="evidence" value="ECO:0007669"/>
    <property type="project" value="InterPro"/>
</dbReference>
<name>A0A024USL2_9STRA</name>
<protein>
    <recommendedName>
        <fullName evidence="2">Transposase</fullName>
    </recommendedName>
</protein>
<dbReference type="EMBL" id="KI913953">
    <property type="protein sequence ID" value="ETW08668.1"/>
    <property type="molecule type" value="Genomic_DNA"/>
</dbReference>
<dbReference type="PANTHER" id="PTHR47169:SF4">
    <property type="entry name" value="TRANSPOSASE TC1-LIKE DOMAIN-CONTAINING PROTEIN"/>
    <property type="match status" value="1"/>
</dbReference>
<reference evidence="1" key="1">
    <citation type="submission" date="2013-12" db="EMBL/GenBank/DDBJ databases">
        <title>The Genome Sequence of Aphanomyces invadans NJM9701.</title>
        <authorList>
            <consortium name="The Broad Institute Genomics Platform"/>
            <person name="Russ C."/>
            <person name="Tyler B."/>
            <person name="van West P."/>
            <person name="Dieguez-Uribeondo J."/>
            <person name="Young S.K."/>
            <person name="Zeng Q."/>
            <person name="Gargeya S."/>
            <person name="Fitzgerald M."/>
            <person name="Abouelleil A."/>
            <person name="Alvarado L."/>
            <person name="Chapman S.B."/>
            <person name="Gainer-Dewar J."/>
            <person name="Goldberg J."/>
            <person name="Griggs A."/>
            <person name="Gujja S."/>
            <person name="Hansen M."/>
            <person name="Howarth C."/>
            <person name="Imamovic A."/>
            <person name="Ireland A."/>
            <person name="Larimer J."/>
            <person name="McCowan C."/>
            <person name="Murphy C."/>
            <person name="Pearson M."/>
            <person name="Poon T.W."/>
            <person name="Priest M."/>
            <person name="Roberts A."/>
            <person name="Saif S."/>
            <person name="Shea T."/>
            <person name="Sykes S."/>
            <person name="Wortman J."/>
            <person name="Nusbaum C."/>
            <person name="Birren B."/>
        </authorList>
    </citation>
    <scope>NUCLEOTIDE SEQUENCE [LARGE SCALE GENOMIC DNA]</scope>
    <source>
        <strain evidence="1">NJM9701</strain>
    </source>
</reference>
<dbReference type="VEuPathDB" id="FungiDB:H310_01199"/>
<dbReference type="InterPro" id="IPR036397">
    <property type="entry name" value="RNaseH_sf"/>
</dbReference>
<dbReference type="RefSeq" id="XP_008862473.1">
    <property type="nucleotide sequence ID" value="XM_008864251.1"/>
</dbReference>
<organism evidence="1">
    <name type="scientific">Aphanomyces invadans</name>
    <dbReference type="NCBI Taxonomy" id="157072"/>
    <lineage>
        <taxon>Eukaryota</taxon>
        <taxon>Sar</taxon>
        <taxon>Stramenopiles</taxon>
        <taxon>Oomycota</taxon>
        <taxon>Saprolegniomycetes</taxon>
        <taxon>Saprolegniales</taxon>
        <taxon>Verrucalvaceae</taxon>
        <taxon>Aphanomyces</taxon>
    </lineage>
</organism>
<dbReference type="OrthoDB" id="73883at2759"/>